<evidence type="ECO:0000313" key="1">
    <source>
        <dbReference type="EMBL" id="CAK0847943.1"/>
    </source>
</evidence>
<dbReference type="Proteomes" id="UP001189429">
    <property type="component" value="Unassembled WGS sequence"/>
</dbReference>
<organism evidence="1 2">
    <name type="scientific">Prorocentrum cordatum</name>
    <dbReference type="NCBI Taxonomy" id="2364126"/>
    <lineage>
        <taxon>Eukaryota</taxon>
        <taxon>Sar</taxon>
        <taxon>Alveolata</taxon>
        <taxon>Dinophyceae</taxon>
        <taxon>Prorocentrales</taxon>
        <taxon>Prorocentraceae</taxon>
        <taxon>Prorocentrum</taxon>
    </lineage>
</organism>
<comment type="caution">
    <text evidence="1">The sequence shown here is derived from an EMBL/GenBank/DDBJ whole genome shotgun (WGS) entry which is preliminary data.</text>
</comment>
<reference evidence="1" key="1">
    <citation type="submission" date="2023-10" db="EMBL/GenBank/DDBJ databases">
        <authorList>
            <person name="Chen Y."/>
            <person name="Shah S."/>
            <person name="Dougan E. K."/>
            <person name="Thang M."/>
            <person name="Chan C."/>
        </authorList>
    </citation>
    <scope>NUCLEOTIDE SEQUENCE [LARGE SCALE GENOMIC DNA]</scope>
</reference>
<proteinExistence type="predicted"/>
<evidence type="ECO:0000313" key="2">
    <source>
        <dbReference type="Proteomes" id="UP001189429"/>
    </source>
</evidence>
<accession>A0ABN9TQD2</accession>
<gene>
    <name evidence="1" type="ORF">PCOR1329_LOCUS41019</name>
</gene>
<protein>
    <recommendedName>
        <fullName evidence="3">Reverse transcriptase domain-containing protein</fullName>
    </recommendedName>
</protein>
<evidence type="ECO:0008006" key="3">
    <source>
        <dbReference type="Google" id="ProtNLM"/>
    </source>
</evidence>
<sequence>MHTALGQVTVQPRALGAASGLATCRVADVRMKCEEPCCWPGLVRLAKPGGGHGLLASINAAGRVWSRIRRPLSKRRELDHPCDAFWGSRPVATHAAFQRNLDSELARLQGHSSISVLIDLYKYFETIELARLLEHARVEGFPLRLIWLVLSSYQAPKVIKAYGSAIEQYRSCQHIWVGCSHACAIVHLLLWRVFLRMRTNCEEVMLRDLMDDASSQRAGPDPAQVS</sequence>
<keyword evidence="2" id="KW-1185">Reference proteome</keyword>
<dbReference type="EMBL" id="CAUYUJ010014945">
    <property type="protein sequence ID" value="CAK0847943.1"/>
    <property type="molecule type" value="Genomic_DNA"/>
</dbReference>
<name>A0ABN9TQD2_9DINO</name>